<dbReference type="Pfam" id="PF07993">
    <property type="entry name" value="NAD_binding_4"/>
    <property type="match status" value="2"/>
</dbReference>
<dbReference type="SUPFAM" id="SSF51735">
    <property type="entry name" value="NAD(P)-binding Rossmann-fold domains"/>
    <property type="match status" value="1"/>
</dbReference>
<keyword evidence="1" id="KW-0560">Oxidoreductase</keyword>
<feature type="transmembrane region" description="Helical" evidence="1">
    <location>
        <begin position="591"/>
        <end position="617"/>
    </location>
</feature>
<dbReference type="EMBL" id="OC914918">
    <property type="protein sequence ID" value="CAD7637504.1"/>
    <property type="molecule type" value="Genomic_DNA"/>
</dbReference>
<dbReference type="Pfam" id="PF20146">
    <property type="entry name" value="NRF"/>
    <property type="match status" value="1"/>
</dbReference>
<dbReference type="PANTHER" id="PTHR11011:SF45">
    <property type="entry name" value="FATTY ACYL-COA REDUCTASE CG8306-RELATED"/>
    <property type="match status" value="1"/>
</dbReference>
<dbReference type="GO" id="GO:0102965">
    <property type="term" value="F:alcohol-forming long-chain fatty acyl-CoA reductase activity"/>
    <property type="evidence" value="ECO:0007669"/>
    <property type="project" value="UniProtKB-EC"/>
</dbReference>
<keyword evidence="1" id="KW-0472">Membrane</keyword>
<dbReference type="InterPro" id="IPR006621">
    <property type="entry name" value="Nose-resist-to-fluoxetine_N"/>
</dbReference>
<comment type="function">
    <text evidence="1">Catalyzes the reduction of fatty acyl-CoA to fatty alcohols.</text>
</comment>
<dbReference type="InterPro" id="IPR026055">
    <property type="entry name" value="FAR"/>
</dbReference>
<keyword evidence="1" id="KW-0443">Lipid metabolism</keyword>
<dbReference type="AlphaFoldDB" id="A0A7R9LA07"/>
<name>A0A7R9LA07_9ACAR</name>
<dbReference type="EC" id="1.2.1.84" evidence="1"/>
<dbReference type="PANTHER" id="PTHR11011">
    <property type="entry name" value="MALE STERILITY PROTEIN 2-RELATED"/>
    <property type="match status" value="1"/>
</dbReference>
<evidence type="ECO:0000259" key="2">
    <source>
        <dbReference type="SMART" id="SM00703"/>
    </source>
</evidence>
<comment type="catalytic activity">
    <reaction evidence="1">
        <text>a long-chain fatty acyl-CoA + 2 NADPH + 2 H(+) = a long-chain primary fatty alcohol + 2 NADP(+) + CoA</text>
        <dbReference type="Rhea" id="RHEA:52716"/>
        <dbReference type="ChEBI" id="CHEBI:15378"/>
        <dbReference type="ChEBI" id="CHEBI:57287"/>
        <dbReference type="ChEBI" id="CHEBI:57783"/>
        <dbReference type="ChEBI" id="CHEBI:58349"/>
        <dbReference type="ChEBI" id="CHEBI:77396"/>
        <dbReference type="ChEBI" id="CHEBI:83139"/>
        <dbReference type="EC" id="1.2.1.84"/>
    </reaction>
</comment>
<sequence>MSSDICNFYSGKTIFITGATGYLGKAVVWKYLNECHGIDRIYILMREKKGKTAKQRSDDYTSDPIFEVNGLRESGKCEKIVPIFGDTLDPGWGISLEDRQLIIENVNIVIHLAAIVKLNPPLRYAVQRNVKPMIALIEQLIIENVNIVIHLAAIVKLNPPLRYAVQRNVKPMIALIELCYQIKRLDCLVYSSTTAILNGTDNTNERVHQNLTVSPEYVLKACDTLSDEVLRRMKKFFFFEFNNTYCISKALAEQLLLQESSRLNTVIVRPSAILAAYKEPIPGWVQGLQGTTSAAVAVGLGLMKVFPSKKLGAHCVIPVDFVANGLIASIWSHCKQSEPHMKVYHLTTKTNLSPPMRFIMNAIKRSAVKYPSKKVVRPPRLVFLQNRLKLQFEVYVKHWIFAYLLHFIAKLTGIQTHIVKITDKRDRQVFYFDIRDIKWNTYMENMWLGCKRFILKEKDEEISKAKKIYKSDKLEPILAKLENDDRISDDCLKSIHYTIDEGLNMKWWAIKLFDSWGHFPSGFMEGTYGSLGDFDECLDVVPGSGLKSFNVKRNSYSYFWSEIFRERTGSSLWALYVWSTLSRMDPSPGRIFMIISLCASSTWFISAEMQLYVLAYFAMLLLATKLNYGLIYCLCWMVTGMIIPGVLTAYYNIAPPIIRTITEGVAIEELKAHINHCSTYSHLTEYFMGIMTGSWQNV</sequence>
<evidence type="ECO:0000313" key="3">
    <source>
        <dbReference type="EMBL" id="CAD7637504.1"/>
    </source>
</evidence>
<comment type="similarity">
    <text evidence="1">Belongs to the fatty acyl-CoA reductase family.</text>
</comment>
<keyword evidence="1" id="KW-1133">Transmembrane helix</keyword>
<dbReference type="GO" id="GO:0005777">
    <property type="term" value="C:peroxisome"/>
    <property type="evidence" value="ECO:0007669"/>
    <property type="project" value="TreeGrafter"/>
</dbReference>
<dbReference type="EMBL" id="CAJPVJ010000093">
    <property type="protein sequence ID" value="CAG2160703.1"/>
    <property type="molecule type" value="Genomic_DNA"/>
</dbReference>
<dbReference type="InterPro" id="IPR013120">
    <property type="entry name" value="FAR_NAD-bd"/>
</dbReference>
<dbReference type="SMART" id="SM00703">
    <property type="entry name" value="NRF"/>
    <property type="match status" value="1"/>
</dbReference>
<feature type="domain" description="Nose resistant-to-fluoxetine protein N-terminal" evidence="2">
    <location>
        <begin position="488"/>
        <end position="628"/>
    </location>
</feature>
<dbReference type="GO" id="GO:0080019">
    <property type="term" value="F:alcohol-forming very long-chain fatty acyl-CoA reductase activity"/>
    <property type="evidence" value="ECO:0007669"/>
    <property type="project" value="InterPro"/>
</dbReference>
<dbReference type="OrthoDB" id="429813at2759"/>
<keyword evidence="1" id="KW-0812">Transmembrane</keyword>
<organism evidence="3">
    <name type="scientific">Oppiella nova</name>
    <dbReference type="NCBI Taxonomy" id="334625"/>
    <lineage>
        <taxon>Eukaryota</taxon>
        <taxon>Metazoa</taxon>
        <taxon>Ecdysozoa</taxon>
        <taxon>Arthropoda</taxon>
        <taxon>Chelicerata</taxon>
        <taxon>Arachnida</taxon>
        <taxon>Acari</taxon>
        <taxon>Acariformes</taxon>
        <taxon>Sarcoptiformes</taxon>
        <taxon>Oribatida</taxon>
        <taxon>Brachypylina</taxon>
        <taxon>Oppioidea</taxon>
        <taxon>Oppiidae</taxon>
        <taxon>Oppiella</taxon>
    </lineage>
</organism>
<protein>
    <recommendedName>
        <fullName evidence="1">Fatty acyl-CoA reductase</fullName>
        <ecNumber evidence="1">1.2.1.84</ecNumber>
    </recommendedName>
</protein>
<accession>A0A7R9LA07</accession>
<dbReference type="GO" id="GO:0035336">
    <property type="term" value="P:long-chain fatty-acyl-CoA metabolic process"/>
    <property type="evidence" value="ECO:0007669"/>
    <property type="project" value="TreeGrafter"/>
</dbReference>
<evidence type="ECO:0000256" key="1">
    <source>
        <dbReference type="RuleBase" id="RU363097"/>
    </source>
</evidence>
<keyword evidence="1" id="KW-0521">NADP</keyword>
<reference evidence="3" key="1">
    <citation type="submission" date="2020-11" db="EMBL/GenBank/DDBJ databases">
        <authorList>
            <person name="Tran Van P."/>
        </authorList>
    </citation>
    <scope>NUCLEOTIDE SEQUENCE</scope>
</reference>
<proteinExistence type="inferred from homology"/>
<keyword evidence="1" id="KW-0444">Lipid biosynthesis</keyword>
<dbReference type="Proteomes" id="UP000728032">
    <property type="component" value="Unassembled WGS sequence"/>
</dbReference>
<evidence type="ECO:0000313" key="4">
    <source>
        <dbReference type="Proteomes" id="UP000728032"/>
    </source>
</evidence>
<feature type="transmembrane region" description="Helical" evidence="1">
    <location>
        <begin position="629"/>
        <end position="651"/>
    </location>
</feature>
<dbReference type="InterPro" id="IPR036291">
    <property type="entry name" value="NAD(P)-bd_dom_sf"/>
</dbReference>
<gene>
    <name evidence="3" type="ORF">ONB1V03_LOCUS855</name>
</gene>
<dbReference type="Gene3D" id="3.40.50.720">
    <property type="entry name" value="NAD(P)-binding Rossmann-like Domain"/>
    <property type="match status" value="2"/>
</dbReference>
<keyword evidence="4" id="KW-1185">Reference proteome</keyword>